<keyword evidence="2" id="KW-0732">Signal</keyword>
<dbReference type="InterPro" id="IPR000601">
    <property type="entry name" value="PKD_dom"/>
</dbReference>
<name>A0A1I0IJ95_9BACT</name>
<dbReference type="CDD" id="cd00146">
    <property type="entry name" value="PKD"/>
    <property type="match status" value="1"/>
</dbReference>
<dbReference type="PROSITE" id="PS50093">
    <property type="entry name" value="PKD"/>
    <property type="match status" value="1"/>
</dbReference>
<sequence length="1358" mass="150691">MKLTLPFCCRLFLLCFYLFHALPATTVGQNIAERDKSVAAPPSGKGLGTAIVGGIPINLFTGAASPSVPLYQLPSRSLSIPLALYYTAGNGVQVTSVASEVGTGWALAAGGSVQCEVKGRPDELDTDAKSWVAGIIDRTSGTYPAPMLCQGKDSEYDVYHLSAPGMQADFVIAGPNDVRVLNEPTLSIGIIYSTGTKRIYSITATDATGTRYTFSHSDITRVQTETKQLRTGRFSSKEDYRYTSSWQLTKMEDARGDVVNFGYQYSVGTPVVYKGFSHIALAYQECNYQEQNCKEATTTEASHMNNRYETTTTTQSISKANLSYISTSVCTARFYRERFSRRDAPGEKALDRIVIYDWDEKVMNSFSFNYSHFGPSNTTNSDDVRLRLDRISAKSSGCLSTSTAFLYREYGSTVSRRATNRDYWGYFNDNASNELLPFIESRFPSGDRTPSAGLTAQNCILYKIQQGTGAYTELTYGPQIDVTGTRVGGVRLEQVRIYDVNQPIPAQTVSVNYNSFNPVTGNLSTTSSAPAVKVPRFHDWQKVRWSTAYPGGWGGYGRALDICRLEDDLIDKFLYRSSEPIEPVPVDFIHYQWVTIQHANGSRSAYKFSTASDYADYYYVGSVKVTADPYNKDTGCYTETGGLPKERGGLLTWCDGDPMSPRLAGNYLNLPEDQRPYGILSSSANKRGHVLQQVEVDSQGRLISETTNTYGFYNYDNSALKSVVVARERYAFGYDMYNYYYNVKVYKQERDWIPITQQVITRYDQRRGNAGAIATQTQYISYEYRNKFLSKVKTSKAGDKSTYVVEYTRVSDGNAPTELINAKSYATVLKKEAYRLDVNSNKKGSFSTYYEFQPNGGNYVWPLRIGTVEAASGITQRQYQEKAVEMDSYGNAVNTLTSAGLWTGNLLAHRGMLPIASVANGKFSSGALAATAGHTSFEDDDNPDSWTTNVEYSDEAKTGKRSIRLSPQRQYGPERLFVLSPAQQKGKYKFTCWAKLPAGANAANLTVIIGLKNANGDWLISTATNRPAWYGVGYTVTDRQKWNLYTTTVNFDDPAVRAAIPAGQDVRLLCSTWMPSGNQPVLVDELRFHHENARMKTATYHPMVGKTSETDENNVTTYYLYDAENQPWLVKDADGNILKRTKTNSIATSREIEAAVARTGGNAFPGSAVVFTATAEACDSKINYSWNFGDGSTTKGSNVQSHTYAQTGTYSLTVVADAPDMNPVEKTLAVVVSNALNINISRDGSAYMDLCNPRGDGNSGQRNVSVTVNPQNGCSGYTYRWEIKEYNRPNGTWGEWNDAGNNSPIFRYDHYQVRRIQVRCTVTDVCGNTIEYEDYFDTYASSTNNCETVIDLLESSNK</sequence>
<organism evidence="4 5">
    <name type="scientific">Hymenobacter actinosclerus</name>
    <dbReference type="NCBI Taxonomy" id="82805"/>
    <lineage>
        <taxon>Bacteria</taxon>
        <taxon>Pseudomonadati</taxon>
        <taxon>Bacteroidota</taxon>
        <taxon>Cytophagia</taxon>
        <taxon>Cytophagales</taxon>
        <taxon>Hymenobacteraceae</taxon>
        <taxon>Hymenobacter</taxon>
    </lineage>
</organism>
<dbReference type="EMBL" id="FOHS01000005">
    <property type="protein sequence ID" value="SET97028.1"/>
    <property type="molecule type" value="Genomic_DNA"/>
</dbReference>
<evidence type="ECO:0000313" key="4">
    <source>
        <dbReference type="EMBL" id="SET97028.1"/>
    </source>
</evidence>
<gene>
    <name evidence="4" type="ORF">SAMN04487998_3331</name>
</gene>
<dbReference type="InterPro" id="IPR035986">
    <property type="entry name" value="PKD_dom_sf"/>
</dbReference>
<feature type="domain" description="PKD" evidence="3">
    <location>
        <begin position="1169"/>
        <end position="1216"/>
    </location>
</feature>
<evidence type="ECO:0000256" key="2">
    <source>
        <dbReference type="SAM" id="SignalP"/>
    </source>
</evidence>
<dbReference type="Pfam" id="PF18911">
    <property type="entry name" value="PKD_4"/>
    <property type="match status" value="1"/>
</dbReference>
<dbReference type="InterPro" id="IPR013783">
    <property type="entry name" value="Ig-like_fold"/>
</dbReference>
<dbReference type="Gene3D" id="2.60.120.260">
    <property type="entry name" value="Galactose-binding domain-like"/>
    <property type="match status" value="1"/>
</dbReference>
<dbReference type="InterPro" id="IPR022409">
    <property type="entry name" value="PKD/Chitinase_dom"/>
</dbReference>
<keyword evidence="5" id="KW-1185">Reference proteome</keyword>
<feature type="chain" id="PRO_5011520437" evidence="2">
    <location>
        <begin position="27"/>
        <end position="1358"/>
    </location>
</feature>
<dbReference type="SMART" id="SM00089">
    <property type="entry name" value="PKD"/>
    <property type="match status" value="1"/>
</dbReference>
<proteinExistence type="predicted"/>
<dbReference type="OrthoDB" id="9814627at2"/>
<evidence type="ECO:0000313" key="5">
    <source>
        <dbReference type="Proteomes" id="UP000198697"/>
    </source>
</evidence>
<dbReference type="STRING" id="82805.SAMN04487998_3331"/>
<dbReference type="Proteomes" id="UP000198697">
    <property type="component" value="Unassembled WGS sequence"/>
</dbReference>
<dbReference type="Gene3D" id="2.60.40.10">
    <property type="entry name" value="Immunoglobulins"/>
    <property type="match status" value="1"/>
</dbReference>
<feature type="region of interest" description="Disordered" evidence="1">
    <location>
        <begin position="934"/>
        <end position="965"/>
    </location>
</feature>
<reference evidence="5" key="1">
    <citation type="submission" date="2016-10" db="EMBL/GenBank/DDBJ databases">
        <authorList>
            <person name="Varghese N."/>
            <person name="Submissions S."/>
        </authorList>
    </citation>
    <scope>NUCLEOTIDE SEQUENCE [LARGE SCALE GENOMIC DNA]</scope>
    <source>
        <strain evidence="5">DSM 15310</strain>
    </source>
</reference>
<feature type="signal peptide" evidence="2">
    <location>
        <begin position="1"/>
        <end position="26"/>
    </location>
</feature>
<protein>
    <submittedName>
        <fullName evidence="4">PKD domain-containing protein</fullName>
    </submittedName>
</protein>
<evidence type="ECO:0000259" key="3">
    <source>
        <dbReference type="PROSITE" id="PS50093"/>
    </source>
</evidence>
<evidence type="ECO:0000256" key="1">
    <source>
        <dbReference type="SAM" id="MobiDB-lite"/>
    </source>
</evidence>
<accession>A0A1I0IJ95</accession>
<dbReference type="SUPFAM" id="SSF49299">
    <property type="entry name" value="PKD domain"/>
    <property type="match status" value="1"/>
</dbReference>
<dbReference type="RefSeq" id="WP_092773888.1">
    <property type="nucleotide sequence ID" value="NZ_FOHS01000005.1"/>
</dbReference>